<feature type="compositionally biased region" description="Basic and acidic residues" evidence="1">
    <location>
        <begin position="35"/>
        <end position="45"/>
    </location>
</feature>
<dbReference type="EMBL" id="AP014965">
    <property type="protein sequence ID" value="BAT09031.1"/>
    <property type="molecule type" value="Genomic_DNA"/>
</dbReference>
<dbReference type="InParanoid" id="A0A0P0XPG8"/>
<gene>
    <name evidence="2" type="ordered locus">Os09g0523450</name>
    <name evidence="2" type="ORF">OSNPB_090523450</name>
</gene>
<accession>A0A0P0XPG8</accession>
<evidence type="ECO:0000313" key="3">
    <source>
        <dbReference type="Proteomes" id="UP000059680"/>
    </source>
</evidence>
<feature type="compositionally biased region" description="Polar residues" evidence="1">
    <location>
        <begin position="83"/>
        <end position="93"/>
    </location>
</feature>
<sequence length="93" mass="10339">MPTGMNYLACTGMGGHYLCPTAIPSSLSPMANRQLPRERERERENAPPPLWTSSPPPWNHSPCPVRPPPWSSSPRCPVDHQHSGTTTTTKDRH</sequence>
<dbReference type="AlphaFoldDB" id="A0A0P0XPG8"/>
<feature type="compositionally biased region" description="Pro residues" evidence="1">
    <location>
        <begin position="46"/>
        <end position="71"/>
    </location>
</feature>
<evidence type="ECO:0000313" key="2">
    <source>
        <dbReference type="EMBL" id="BAT09031.1"/>
    </source>
</evidence>
<reference evidence="2 3" key="2">
    <citation type="journal article" date="2013" name="Plant Cell Physiol.">
        <title>Rice Annotation Project Database (RAP-DB): an integrative and interactive database for rice genomics.</title>
        <authorList>
            <person name="Sakai H."/>
            <person name="Lee S.S."/>
            <person name="Tanaka T."/>
            <person name="Numa H."/>
            <person name="Kim J."/>
            <person name="Kawahara Y."/>
            <person name="Wakimoto H."/>
            <person name="Yang C.C."/>
            <person name="Iwamoto M."/>
            <person name="Abe T."/>
            <person name="Yamada Y."/>
            <person name="Muto A."/>
            <person name="Inokuchi H."/>
            <person name="Ikemura T."/>
            <person name="Matsumoto T."/>
            <person name="Sasaki T."/>
            <person name="Itoh T."/>
        </authorList>
    </citation>
    <scope>NUCLEOTIDE SEQUENCE [LARGE SCALE GENOMIC DNA]</scope>
    <source>
        <strain evidence="3">cv. Nipponbare</strain>
    </source>
</reference>
<reference evidence="3" key="1">
    <citation type="journal article" date="2005" name="Nature">
        <title>The map-based sequence of the rice genome.</title>
        <authorList>
            <consortium name="International rice genome sequencing project (IRGSP)"/>
            <person name="Matsumoto T."/>
            <person name="Wu J."/>
            <person name="Kanamori H."/>
            <person name="Katayose Y."/>
            <person name="Fujisawa M."/>
            <person name="Namiki N."/>
            <person name="Mizuno H."/>
            <person name="Yamamoto K."/>
            <person name="Antonio B.A."/>
            <person name="Baba T."/>
            <person name="Sakata K."/>
            <person name="Nagamura Y."/>
            <person name="Aoki H."/>
            <person name="Arikawa K."/>
            <person name="Arita K."/>
            <person name="Bito T."/>
            <person name="Chiden Y."/>
            <person name="Fujitsuka N."/>
            <person name="Fukunaka R."/>
            <person name="Hamada M."/>
            <person name="Harada C."/>
            <person name="Hayashi A."/>
            <person name="Hijishita S."/>
            <person name="Honda M."/>
            <person name="Hosokawa S."/>
            <person name="Ichikawa Y."/>
            <person name="Idonuma A."/>
            <person name="Iijima M."/>
            <person name="Ikeda M."/>
            <person name="Ikeno M."/>
            <person name="Ito K."/>
            <person name="Ito S."/>
            <person name="Ito T."/>
            <person name="Ito Y."/>
            <person name="Ito Y."/>
            <person name="Iwabuchi A."/>
            <person name="Kamiya K."/>
            <person name="Karasawa W."/>
            <person name="Kurita K."/>
            <person name="Katagiri S."/>
            <person name="Kikuta A."/>
            <person name="Kobayashi H."/>
            <person name="Kobayashi N."/>
            <person name="Machita K."/>
            <person name="Maehara T."/>
            <person name="Masukawa M."/>
            <person name="Mizubayashi T."/>
            <person name="Mukai Y."/>
            <person name="Nagasaki H."/>
            <person name="Nagata Y."/>
            <person name="Naito S."/>
            <person name="Nakashima M."/>
            <person name="Nakama Y."/>
            <person name="Nakamichi Y."/>
            <person name="Nakamura M."/>
            <person name="Meguro A."/>
            <person name="Negishi M."/>
            <person name="Ohta I."/>
            <person name="Ohta T."/>
            <person name="Okamoto M."/>
            <person name="Ono N."/>
            <person name="Saji S."/>
            <person name="Sakaguchi M."/>
            <person name="Sakai K."/>
            <person name="Shibata M."/>
            <person name="Shimokawa T."/>
            <person name="Song J."/>
            <person name="Takazaki Y."/>
            <person name="Terasawa K."/>
            <person name="Tsugane M."/>
            <person name="Tsuji K."/>
            <person name="Ueda S."/>
            <person name="Waki K."/>
            <person name="Yamagata H."/>
            <person name="Yamamoto M."/>
            <person name="Yamamoto S."/>
            <person name="Yamane H."/>
            <person name="Yoshiki S."/>
            <person name="Yoshihara R."/>
            <person name="Yukawa K."/>
            <person name="Zhong H."/>
            <person name="Yano M."/>
            <person name="Yuan Q."/>
            <person name="Ouyang S."/>
            <person name="Liu J."/>
            <person name="Jones K.M."/>
            <person name="Gansberger K."/>
            <person name="Moffat K."/>
            <person name="Hill J."/>
            <person name="Bera J."/>
            <person name="Fadrosh D."/>
            <person name="Jin S."/>
            <person name="Johri S."/>
            <person name="Kim M."/>
            <person name="Overton L."/>
            <person name="Reardon M."/>
            <person name="Tsitrin T."/>
            <person name="Vuong H."/>
            <person name="Weaver B."/>
            <person name="Ciecko A."/>
            <person name="Tallon L."/>
            <person name="Jackson J."/>
            <person name="Pai G."/>
            <person name="Aken S.V."/>
            <person name="Utterback T."/>
            <person name="Reidmuller S."/>
            <person name="Feldblyum T."/>
            <person name="Hsiao J."/>
            <person name="Zismann V."/>
            <person name="Iobst S."/>
            <person name="de Vazeille A.R."/>
            <person name="Buell C.R."/>
            <person name="Ying K."/>
            <person name="Li Y."/>
            <person name="Lu T."/>
            <person name="Huang Y."/>
            <person name="Zhao Q."/>
            <person name="Feng Q."/>
            <person name="Zhang L."/>
            <person name="Zhu J."/>
            <person name="Weng Q."/>
            <person name="Mu J."/>
            <person name="Lu Y."/>
            <person name="Fan D."/>
            <person name="Liu Y."/>
            <person name="Guan J."/>
            <person name="Zhang Y."/>
            <person name="Yu S."/>
            <person name="Liu X."/>
            <person name="Zhang Y."/>
            <person name="Hong G."/>
            <person name="Han B."/>
            <person name="Choisne N."/>
            <person name="Demange N."/>
            <person name="Orjeda G."/>
            <person name="Samain S."/>
            <person name="Cattolico L."/>
            <person name="Pelletier E."/>
            <person name="Couloux A."/>
            <person name="Segurens B."/>
            <person name="Wincker P."/>
            <person name="D'Hont A."/>
            <person name="Scarpelli C."/>
            <person name="Weissenbach J."/>
            <person name="Salanoubat M."/>
            <person name="Quetier F."/>
            <person name="Yu Y."/>
            <person name="Kim H.R."/>
            <person name="Rambo T."/>
            <person name="Currie J."/>
            <person name="Collura K."/>
            <person name="Luo M."/>
            <person name="Yang T."/>
            <person name="Ammiraju J.S.S."/>
            <person name="Engler F."/>
            <person name="Soderlund C."/>
            <person name="Wing R.A."/>
            <person name="Palmer L.E."/>
            <person name="de la Bastide M."/>
            <person name="Spiegel L."/>
            <person name="Nascimento L."/>
            <person name="Zutavern T."/>
            <person name="O'Shaughnessy A."/>
            <person name="Dike S."/>
            <person name="Dedhia N."/>
            <person name="Preston R."/>
            <person name="Balija V."/>
            <person name="McCombie W.R."/>
            <person name="Chow T."/>
            <person name="Chen H."/>
            <person name="Chung M."/>
            <person name="Chen C."/>
            <person name="Shaw J."/>
            <person name="Wu H."/>
            <person name="Hsiao K."/>
            <person name="Chao Y."/>
            <person name="Chu M."/>
            <person name="Cheng C."/>
            <person name="Hour A."/>
            <person name="Lee P."/>
            <person name="Lin S."/>
            <person name="Lin Y."/>
            <person name="Liou J."/>
            <person name="Liu S."/>
            <person name="Hsing Y."/>
            <person name="Raghuvanshi S."/>
            <person name="Mohanty A."/>
            <person name="Bharti A.K."/>
            <person name="Gaur A."/>
            <person name="Gupta V."/>
            <person name="Kumar D."/>
            <person name="Ravi V."/>
            <person name="Vij S."/>
            <person name="Kapur A."/>
            <person name="Khurana P."/>
            <person name="Khurana P."/>
            <person name="Khurana J.P."/>
            <person name="Tyagi A.K."/>
            <person name="Gaikwad K."/>
            <person name="Singh A."/>
            <person name="Dalal V."/>
            <person name="Srivastava S."/>
            <person name="Dixit A."/>
            <person name="Pal A.K."/>
            <person name="Ghazi I.A."/>
            <person name="Yadav M."/>
            <person name="Pandit A."/>
            <person name="Bhargava A."/>
            <person name="Sureshbabu K."/>
            <person name="Batra K."/>
            <person name="Sharma T.R."/>
            <person name="Mohapatra T."/>
            <person name="Singh N.K."/>
            <person name="Messing J."/>
            <person name="Nelson A.B."/>
            <person name="Fuks G."/>
            <person name="Kavchok S."/>
            <person name="Keizer G."/>
            <person name="Linton E."/>
            <person name="Llaca V."/>
            <person name="Song R."/>
            <person name="Tanyolac B."/>
            <person name="Young S."/>
            <person name="Ho-Il K."/>
            <person name="Hahn J.H."/>
            <person name="Sangsakoo G."/>
            <person name="Vanavichit A."/>
            <person name="de Mattos Luiz.A.T."/>
            <person name="Zimmer P.D."/>
            <person name="Malone G."/>
            <person name="Dellagostin O."/>
            <person name="de Oliveira A.C."/>
            <person name="Bevan M."/>
            <person name="Bancroft I."/>
            <person name="Minx P."/>
            <person name="Cordum H."/>
            <person name="Wilson R."/>
            <person name="Cheng Z."/>
            <person name="Jin W."/>
            <person name="Jiang J."/>
            <person name="Leong S.A."/>
            <person name="Iwama H."/>
            <person name="Gojobori T."/>
            <person name="Itoh T."/>
            <person name="Niimura Y."/>
            <person name="Fujii Y."/>
            <person name="Habara T."/>
            <person name="Sakai H."/>
            <person name="Sato Y."/>
            <person name="Wilson G."/>
            <person name="Kumar K."/>
            <person name="McCouch S."/>
            <person name="Juretic N."/>
            <person name="Hoen D."/>
            <person name="Wright S."/>
            <person name="Bruskiewich R."/>
            <person name="Bureau T."/>
            <person name="Miyao A."/>
            <person name="Hirochika H."/>
            <person name="Nishikawa T."/>
            <person name="Kadowaki K."/>
            <person name="Sugiura M."/>
            <person name="Burr B."/>
            <person name="Sasaki T."/>
        </authorList>
    </citation>
    <scope>NUCLEOTIDE SEQUENCE [LARGE SCALE GENOMIC DNA]</scope>
    <source>
        <strain evidence="3">cv. Nipponbare</strain>
    </source>
</reference>
<dbReference type="Proteomes" id="UP000059680">
    <property type="component" value="Chromosome 9"/>
</dbReference>
<organism evidence="2 3">
    <name type="scientific">Oryza sativa subsp. japonica</name>
    <name type="common">Rice</name>
    <dbReference type="NCBI Taxonomy" id="39947"/>
    <lineage>
        <taxon>Eukaryota</taxon>
        <taxon>Viridiplantae</taxon>
        <taxon>Streptophyta</taxon>
        <taxon>Embryophyta</taxon>
        <taxon>Tracheophyta</taxon>
        <taxon>Spermatophyta</taxon>
        <taxon>Magnoliopsida</taxon>
        <taxon>Liliopsida</taxon>
        <taxon>Poales</taxon>
        <taxon>Poaceae</taxon>
        <taxon>BOP clade</taxon>
        <taxon>Oryzoideae</taxon>
        <taxon>Oryzeae</taxon>
        <taxon>Oryzinae</taxon>
        <taxon>Oryza</taxon>
        <taxon>Oryza sativa</taxon>
    </lineage>
</organism>
<name>A0A0P0XPG8_ORYSJ</name>
<keyword evidence="3" id="KW-1185">Reference proteome</keyword>
<dbReference type="PaxDb" id="39947-A0A0P0XPG8"/>
<reference evidence="2 3" key="3">
    <citation type="journal article" date="2013" name="Rice">
        <title>Improvement of the Oryza sativa Nipponbare reference genome using next generation sequence and optical map data.</title>
        <authorList>
            <person name="Kawahara Y."/>
            <person name="de la Bastide M."/>
            <person name="Hamilton J.P."/>
            <person name="Kanamori H."/>
            <person name="McCombie W.R."/>
            <person name="Ouyang S."/>
            <person name="Schwartz D.C."/>
            <person name="Tanaka T."/>
            <person name="Wu J."/>
            <person name="Zhou S."/>
            <person name="Childs K.L."/>
            <person name="Davidson R.M."/>
            <person name="Lin H."/>
            <person name="Quesada-Ocampo L."/>
            <person name="Vaillancourt B."/>
            <person name="Sakai H."/>
            <person name="Lee S.S."/>
            <person name="Kim J."/>
            <person name="Numa H."/>
            <person name="Itoh T."/>
            <person name="Buell C.R."/>
            <person name="Matsumoto T."/>
        </authorList>
    </citation>
    <scope>NUCLEOTIDE SEQUENCE [LARGE SCALE GENOMIC DNA]</scope>
    <source>
        <strain evidence="3">cv. Nipponbare</strain>
    </source>
</reference>
<proteinExistence type="predicted"/>
<evidence type="ECO:0000256" key="1">
    <source>
        <dbReference type="SAM" id="MobiDB-lite"/>
    </source>
</evidence>
<feature type="region of interest" description="Disordered" evidence="1">
    <location>
        <begin position="21"/>
        <end position="93"/>
    </location>
</feature>
<protein>
    <submittedName>
        <fullName evidence="2">Os09g0523450 protein</fullName>
    </submittedName>
</protein>